<evidence type="ECO:0000313" key="2">
    <source>
        <dbReference type="EMBL" id="NED94867.1"/>
    </source>
</evidence>
<dbReference type="AlphaFoldDB" id="A0A6N9YIT5"/>
<dbReference type="RefSeq" id="WP_163817133.1">
    <property type="nucleotide sequence ID" value="NZ_JAAGOB010000003.1"/>
</dbReference>
<sequence length="54" mass="5819">YAALEEGMSNALIESTNTKIRVITRVAYGFKDPHALIALAMLSLGGYRPALPGR</sequence>
<dbReference type="Proteomes" id="UP000469185">
    <property type="component" value="Unassembled WGS sequence"/>
</dbReference>
<name>A0A6N9YIT5_9ACTN</name>
<evidence type="ECO:0000259" key="1">
    <source>
        <dbReference type="Pfam" id="PF01610"/>
    </source>
</evidence>
<dbReference type="Pfam" id="PF01610">
    <property type="entry name" value="DDE_Tnp_ISL3"/>
    <property type="match status" value="1"/>
</dbReference>
<comment type="caution">
    <text evidence="2">The sequence shown here is derived from an EMBL/GenBank/DDBJ whole genome shotgun (WGS) entry which is preliminary data.</text>
</comment>
<protein>
    <submittedName>
        <fullName evidence="2">Transposase</fullName>
    </submittedName>
</protein>
<feature type="domain" description="Transposase IS204/IS1001/IS1096/IS1165 DDE" evidence="1">
    <location>
        <begin position="3"/>
        <end position="38"/>
    </location>
</feature>
<feature type="non-terminal residue" evidence="2">
    <location>
        <position position="1"/>
    </location>
</feature>
<organism evidence="2 3">
    <name type="scientific">Phytoactinopolyspora alkaliphila</name>
    <dbReference type="NCBI Taxonomy" id="1783498"/>
    <lineage>
        <taxon>Bacteria</taxon>
        <taxon>Bacillati</taxon>
        <taxon>Actinomycetota</taxon>
        <taxon>Actinomycetes</taxon>
        <taxon>Jiangellales</taxon>
        <taxon>Jiangellaceae</taxon>
        <taxon>Phytoactinopolyspora</taxon>
    </lineage>
</organism>
<keyword evidence="3" id="KW-1185">Reference proteome</keyword>
<dbReference type="EMBL" id="JAAGOB010000003">
    <property type="protein sequence ID" value="NED94867.1"/>
    <property type="molecule type" value="Genomic_DNA"/>
</dbReference>
<accession>A0A6N9YIT5</accession>
<dbReference type="InterPro" id="IPR002560">
    <property type="entry name" value="Transposase_DDE"/>
</dbReference>
<reference evidence="2 3" key="1">
    <citation type="submission" date="2020-02" db="EMBL/GenBank/DDBJ databases">
        <authorList>
            <person name="Li X.-J."/>
            <person name="Feng X.-M."/>
        </authorList>
    </citation>
    <scope>NUCLEOTIDE SEQUENCE [LARGE SCALE GENOMIC DNA]</scope>
    <source>
        <strain evidence="2 3">CGMCC 4.7225</strain>
    </source>
</reference>
<proteinExistence type="predicted"/>
<evidence type="ECO:0000313" key="3">
    <source>
        <dbReference type="Proteomes" id="UP000469185"/>
    </source>
</evidence>
<gene>
    <name evidence="2" type="ORF">G1H11_06030</name>
</gene>